<keyword evidence="2" id="KW-1185">Reference proteome</keyword>
<comment type="caution">
    <text evidence="1">The sequence shown here is derived from an EMBL/GenBank/DDBJ whole genome shotgun (WGS) entry which is preliminary data.</text>
</comment>
<organism evidence="1 2">
    <name type="scientific">Irpex rosettiformis</name>
    <dbReference type="NCBI Taxonomy" id="378272"/>
    <lineage>
        <taxon>Eukaryota</taxon>
        <taxon>Fungi</taxon>
        <taxon>Dikarya</taxon>
        <taxon>Basidiomycota</taxon>
        <taxon>Agaricomycotina</taxon>
        <taxon>Agaricomycetes</taxon>
        <taxon>Polyporales</taxon>
        <taxon>Irpicaceae</taxon>
        <taxon>Irpex</taxon>
    </lineage>
</organism>
<accession>A0ACB8TYU7</accession>
<proteinExistence type="predicted"/>
<gene>
    <name evidence="1" type="ORF">BDY19DRAFT_994970</name>
</gene>
<evidence type="ECO:0000313" key="1">
    <source>
        <dbReference type="EMBL" id="KAI0087268.1"/>
    </source>
</evidence>
<sequence>MAENLNKEEEDLLQSALSDAFAPAPVPKVPSQPPAAGPAVSETAEAPQAPAATEGSAEAAPAPPLEEDWKTEYDEHLTEWKARSAEQREKAEAQRAKWEAIRLSQEKAGVDWKESVLEERRKSLKLSESTASVSGWESVRAENEGEANPSLADARDLVVGETPRAVQHGDEPSSTNSNEGTGSGPHSEPDSTKHWEEIPSEMTSSFPSMTIPSDIHSPSSSIQHLHGEHARRRYEEELRHPHHGHRHHGEKPGTATLAVFDPQLSTKTRVKALASSLAINLLLPFINGVMLGFGEIFAKNVLVGWLGWKVPGQKVATNVGIRARTQTVGSHPQPRASVQPQ</sequence>
<evidence type="ECO:0000313" key="2">
    <source>
        <dbReference type="Proteomes" id="UP001055072"/>
    </source>
</evidence>
<reference evidence="1" key="1">
    <citation type="journal article" date="2021" name="Environ. Microbiol.">
        <title>Gene family expansions and transcriptome signatures uncover fungal adaptations to wood decay.</title>
        <authorList>
            <person name="Hage H."/>
            <person name="Miyauchi S."/>
            <person name="Viragh M."/>
            <person name="Drula E."/>
            <person name="Min B."/>
            <person name="Chaduli D."/>
            <person name="Navarro D."/>
            <person name="Favel A."/>
            <person name="Norest M."/>
            <person name="Lesage-Meessen L."/>
            <person name="Balint B."/>
            <person name="Merenyi Z."/>
            <person name="de Eugenio L."/>
            <person name="Morin E."/>
            <person name="Martinez A.T."/>
            <person name="Baldrian P."/>
            <person name="Stursova M."/>
            <person name="Martinez M.J."/>
            <person name="Novotny C."/>
            <person name="Magnuson J.K."/>
            <person name="Spatafora J.W."/>
            <person name="Maurice S."/>
            <person name="Pangilinan J."/>
            <person name="Andreopoulos W."/>
            <person name="LaButti K."/>
            <person name="Hundley H."/>
            <person name="Na H."/>
            <person name="Kuo A."/>
            <person name="Barry K."/>
            <person name="Lipzen A."/>
            <person name="Henrissat B."/>
            <person name="Riley R."/>
            <person name="Ahrendt S."/>
            <person name="Nagy L.G."/>
            <person name="Grigoriev I.V."/>
            <person name="Martin F."/>
            <person name="Rosso M.N."/>
        </authorList>
    </citation>
    <scope>NUCLEOTIDE SEQUENCE</scope>
    <source>
        <strain evidence="1">CBS 384.51</strain>
    </source>
</reference>
<dbReference type="EMBL" id="MU274918">
    <property type="protein sequence ID" value="KAI0087268.1"/>
    <property type="molecule type" value="Genomic_DNA"/>
</dbReference>
<dbReference type="Proteomes" id="UP001055072">
    <property type="component" value="Unassembled WGS sequence"/>
</dbReference>
<protein>
    <submittedName>
        <fullName evidence="1">Uncharacterized protein</fullName>
    </submittedName>
</protein>
<name>A0ACB8TYU7_9APHY</name>